<feature type="repeat" description="TPR" evidence="3">
    <location>
        <begin position="57"/>
        <end position="90"/>
    </location>
</feature>
<evidence type="ECO:0000256" key="4">
    <source>
        <dbReference type="SAM" id="MobiDB-lite"/>
    </source>
</evidence>
<feature type="region of interest" description="Disordered" evidence="4">
    <location>
        <begin position="400"/>
        <end position="452"/>
    </location>
</feature>
<name>A0A0P6X069_9CHLR</name>
<dbReference type="Pfam" id="PF14559">
    <property type="entry name" value="TPR_19"/>
    <property type="match status" value="1"/>
</dbReference>
<feature type="compositionally biased region" description="Basic and acidic residues" evidence="4">
    <location>
        <begin position="423"/>
        <end position="432"/>
    </location>
</feature>
<dbReference type="Gene3D" id="1.25.40.10">
    <property type="entry name" value="Tetratricopeptide repeat domain"/>
    <property type="match status" value="2"/>
</dbReference>
<evidence type="ECO:0000313" key="5">
    <source>
        <dbReference type="EMBL" id="KPL72537.1"/>
    </source>
</evidence>
<dbReference type="InterPro" id="IPR050498">
    <property type="entry name" value="Ycf3"/>
</dbReference>
<dbReference type="Pfam" id="PF13432">
    <property type="entry name" value="TPR_16"/>
    <property type="match status" value="1"/>
</dbReference>
<dbReference type="InterPro" id="IPR011990">
    <property type="entry name" value="TPR-like_helical_dom_sf"/>
</dbReference>
<accession>A0A0P6X069</accession>
<evidence type="ECO:0000256" key="2">
    <source>
        <dbReference type="ARBA" id="ARBA00022803"/>
    </source>
</evidence>
<feature type="repeat" description="TPR" evidence="3">
    <location>
        <begin position="269"/>
        <end position="302"/>
    </location>
</feature>
<reference evidence="5 6" key="1">
    <citation type="submission" date="2015-07" db="EMBL/GenBank/DDBJ databases">
        <title>Genome sequence of Leptolinea tardivitalis DSM 16556.</title>
        <authorList>
            <person name="Hemp J."/>
            <person name="Ward L.M."/>
            <person name="Pace L.A."/>
            <person name="Fischer W.W."/>
        </authorList>
    </citation>
    <scope>NUCLEOTIDE SEQUENCE [LARGE SCALE GENOMIC DNA]</scope>
    <source>
        <strain evidence="5 6">YMTK-2</strain>
    </source>
</reference>
<comment type="caution">
    <text evidence="5">The sequence shown here is derived from an EMBL/GenBank/DDBJ whole genome shotgun (WGS) entry which is preliminary data.</text>
</comment>
<dbReference type="InterPro" id="IPR013105">
    <property type="entry name" value="TPR_2"/>
</dbReference>
<dbReference type="PANTHER" id="PTHR44858">
    <property type="entry name" value="TETRATRICOPEPTIDE REPEAT PROTEIN 6"/>
    <property type="match status" value="1"/>
</dbReference>
<feature type="compositionally biased region" description="Polar residues" evidence="4">
    <location>
        <begin position="400"/>
        <end position="417"/>
    </location>
</feature>
<dbReference type="Pfam" id="PF13431">
    <property type="entry name" value="TPR_17"/>
    <property type="match status" value="1"/>
</dbReference>
<dbReference type="InterPro" id="IPR019734">
    <property type="entry name" value="TPR_rpt"/>
</dbReference>
<dbReference type="Pfam" id="PF07719">
    <property type="entry name" value="TPR_2"/>
    <property type="match status" value="1"/>
</dbReference>
<dbReference type="GO" id="GO:0046813">
    <property type="term" value="P:receptor-mediated virion attachment to host cell"/>
    <property type="evidence" value="ECO:0007669"/>
    <property type="project" value="TreeGrafter"/>
</dbReference>
<dbReference type="EMBL" id="LGCK01000007">
    <property type="protein sequence ID" value="KPL72537.1"/>
    <property type="molecule type" value="Genomic_DNA"/>
</dbReference>
<proteinExistence type="predicted"/>
<dbReference type="GO" id="GO:0009279">
    <property type="term" value="C:cell outer membrane"/>
    <property type="evidence" value="ECO:0007669"/>
    <property type="project" value="TreeGrafter"/>
</dbReference>
<evidence type="ECO:0000313" key="6">
    <source>
        <dbReference type="Proteomes" id="UP000050430"/>
    </source>
</evidence>
<keyword evidence="2 3" id="KW-0802">TPR repeat</keyword>
<dbReference type="AlphaFoldDB" id="A0A0P6X069"/>
<evidence type="ECO:0000256" key="3">
    <source>
        <dbReference type="PROSITE-ProRule" id="PRU00339"/>
    </source>
</evidence>
<sequence>MYLKGSNWSMNKRRKPIKFGRILVLIILIAGGVYVNQVIVPSTPPLFIPTPTATRAPESYITEAQRLENEGKFNQAINLYNEAVQSDPRNPATYVSLARLLIYTGKYEDAVKNAENALLLNGNNSSAHAIRGWALGLQGDYLGAEAAFTKALELDQNNADAYAYRAEVLANQTQAGTGSIGSLDKAVEASRNAQTIAPNSLSTHRARGIVLELTGNYADAAREFEQAVAINGNIADLHLALGRNYRYLEQYDKAVEEFNRANALNPGDPLPNYYISRTYAAIGEYAKAIQFAEQSLKVDPTDPYMYGNLGTMYYKNKQFEDAIKPLKMAVSGGTADSGEEVKGLPLDYGRVAEFYFTYGLALANLGMCGDALPISQTLLEGVKNDEVSVFNAQEIVNICSGNPTSPDKLNPVNTTPGVPSEADMEKTPDKGKGTPVPKISKSTPVPTAENAK</sequence>
<feature type="repeat" description="TPR" evidence="3">
    <location>
        <begin position="235"/>
        <end position="268"/>
    </location>
</feature>
<dbReference type="Proteomes" id="UP000050430">
    <property type="component" value="Unassembled WGS sequence"/>
</dbReference>
<feature type="repeat" description="TPR" evidence="3">
    <location>
        <begin position="91"/>
        <end position="124"/>
    </location>
</feature>
<keyword evidence="6" id="KW-1185">Reference proteome</keyword>
<evidence type="ECO:0000256" key="1">
    <source>
        <dbReference type="ARBA" id="ARBA00022737"/>
    </source>
</evidence>
<dbReference type="PROSITE" id="PS50005">
    <property type="entry name" value="TPR"/>
    <property type="match status" value="4"/>
</dbReference>
<organism evidence="5 6">
    <name type="scientific">Leptolinea tardivitalis</name>
    <dbReference type="NCBI Taxonomy" id="229920"/>
    <lineage>
        <taxon>Bacteria</taxon>
        <taxon>Bacillati</taxon>
        <taxon>Chloroflexota</taxon>
        <taxon>Anaerolineae</taxon>
        <taxon>Anaerolineales</taxon>
        <taxon>Anaerolineaceae</taxon>
        <taxon>Leptolinea</taxon>
    </lineage>
</organism>
<dbReference type="STRING" id="229920.ADM99_05280"/>
<gene>
    <name evidence="5" type="ORF">ADM99_05280</name>
</gene>
<dbReference type="SMART" id="SM00028">
    <property type="entry name" value="TPR"/>
    <property type="match status" value="7"/>
</dbReference>
<dbReference type="PANTHER" id="PTHR44858:SF1">
    <property type="entry name" value="UDP-N-ACETYLGLUCOSAMINE--PEPTIDE N-ACETYLGLUCOSAMINYLTRANSFERASE SPINDLY-RELATED"/>
    <property type="match status" value="1"/>
</dbReference>
<protein>
    <submittedName>
        <fullName evidence="5">Uncharacterized protein</fullName>
    </submittedName>
</protein>
<dbReference type="SUPFAM" id="SSF48452">
    <property type="entry name" value="TPR-like"/>
    <property type="match status" value="1"/>
</dbReference>
<keyword evidence="1" id="KW-0677">Repeat</keyword>